<evidence type="ECO:0000259" key="8">
    <source>
        <dbReference type="Pfam" id="PF00082"/>
    </source>
</evidence>
<feature type="signal peptide" evidence="7">
    <location>
        <begin position="1"/>
        <end position="21"/>
    </location>
</feature>
<feature type="active site" description="Charge relay system" evidence="5">
    <location>
        <position position="327"/>
    </location>
</feature>
<dbReference type="InterPro" id="IPR050131">
    <property type="entry name" value="Peptidase_S8_subtilisin-like"/>
</dbReference>
<feature type="region of interest" description="Disordered" evidence="6">
    <location>
        <begin position="183"/>
        <end position="211"/>
    </location>
</feature>
<feature type="compositionally biased region" description="Acidic residues" evidence="6">
    <location>
        <begin position="193"/>
        <end position="205"/>
    </location>
</feature>
<accession>A0A1Y1XRV8</accession>
<keyword evidence="10" id="KW-1185">Reference proteome</keyword>
<reference evidence="9 10" key="1">
    <citation type="submission" date="2016-08" db="EMBL/GenBank/DDBJ databases">
        <title>A Parts List for Fungal Cellulosomes Revealed by Comparative Genomics.</title>
        <authorList>
            <consortium name="DOE Joint Genome Institute"/>
            <person name="Haitjema C.H."/>
            <person name="Gilmore S.P."/>
            <person name="Henske J.K."/>
            <person name="Solomon K.V."/>
            <person name="De Groot R."/>
            <person name="Kuo A."/>
            <person name="Mondo S.J."/>
            <person name="Salamov A.A."/>
            <person name="Labutti K."/>
            <person name="Zhao Z."/>
            <person name="Chiniquy J."/>
            <person name="Barry K."/>
            <person name="Brewer H.M."/>
            <person name="Purvine S.O."/>
            <person name="Wright A.T."/>
            <person name="Boxma B."/>
            <person name="Van Alen T."/>
            <person name="Hackstein J.H."/>
            <person name="Baker S.E."/>
            <person name="Grigoriev I.V."/>
            <person name="O'Malley M.A."/>
        </authorList>
    </citation>
    <scope>NUCLEOTIDE SEQUENCE [LARGE SCALE GENOMIC DNA]</scope>
    <source>
        <strain evidence="9 10">S4</strain>
    </source>
</reference>
<organism evidence="9 10">
    <name type="scientific">Anaeromyces robustus</name>
    <dbReference type="NCBI Taxonomy" id="1754192"/>
    <lineage>
        <taxon>Eukaryota</taxon>
        <taxon>Fungi</taxon>
        <taxon>Fungi incertae sedis</taxon>
        <taxon>Chytridiomycota</taxon>
        <taxon>Chytridiomycota incertae sedis</taxon>
        <taxon>Neocallimastigomycetes</taxon>
        <taxon>Neocallimastigales</taxon>
        <taxon>Neocallimastigaceae</taxon>
        <taxon>Anaeromyces</taxon>
    </lineage>
</organism>
<dbReference type="GO" id="GO:0004252">
    <property type="term" value="F:serine-type endopeptidase activity"/>
    <property type="evidence" value="ECO:0007669"/>
    <property type="project" value="UniProtKB-UniRule"/>
</dbReference>
<keyword evidence="7" id="KW-0732">Signal</keyword>
<dbReference type="EMBL" id="MCFG01000001">
    <property type="protein sequence ID" value="ORX88226.1"/>
    <property type="molecule type" value="Genomic_DNA"/>
</dbReference>
<dbReference type="Gene3D" id="3.40.50.200">
    <property type="entry name" value="Peptidase S8/S53 domain"/>
    <property type="match status" value="1"/>
</dbReference>
<dbReference type="AlphaFoldDB" id="A0A1Y1XRV8"/>
<keyword evidence="3 5" id="KW-0378">Hydrolase</keyword>
<name>A0A1Y1XRV8_9FUNG</name>
<comment type="similarity">
    <text evidence="1 5">Belongs to the peptidase S8 family.</text>
</comment>
<dbReference type="SUPFAM" id="SSF52743">
    <property type="entry name" value="Subtilisin-like"/>
    <property type="match status" value="1"/>
</dbReference>
<protein>
    <submittedName>
        <fullName evidence="9">Subtilisin-like protein</fullName>
    </submittedName>
</protein>
<feature type="active site" description="Charge relay system" evidence="5">
    <location>
        <position position="491"/>
    </location>
</feature>
<dbReference type="PROSITE" id="PS00138">
    <property type="entry name" value="SUBTILASE_SER"/>
    <property type="match status" value="1"/>
</dbReference>
<feature type="chain" id="PRO_5012485884" evidence="7">
    <location>
        <begin position="22"/>
        <end position="1118"/>
    </location>
</feature>
<dbReference type="PRINTS" id="PR00723">
    <property type="entry name" value="SUBTILISIN"/>
</dbReference>
<evidence type="ECO:0000256" key="2">
    <source>
        <dbReference type="ARBA" id="ARBA00022670"/>
    </source>
</evidence>
<sequence length="1118" mass="128086">MNNFLFFISILLFNCIIGVYSKNANYIVAILRNKNDDNYDDANPNIQDKIDELVNDRMNDIYDIINKNKNTYISSDGKQDEKLEELKSNPLEKRSNHESTKLLFVNKRKRINKNSNGLSSEKPNFSKNSTIEYIPFESVLVNHICPVLNYYAINVYLSEETAEIVRKMENVIFCEESKKLKLSDTPQKNNNHDDDDDDDDDDDEINSNGNYYDIDAIKKETQWSDVSVQENISFIPNHLSLLSHNPFTNPNKTIDNNFYYPSSAGKGIDIYLIDEGIITDHDDFNTYEGTSDERTITCDAIFKTYDVHYTTDEEKNSCTGIDEYPDHGILVSSMAGGTLYGVSKKANLHMIAIDFSSISILKSFDHIVQYGKSHKTVINLSLGLYGYNKVMDDKLSELIDKDFIIIVSSDNESRNCCADPSSDSFVGFVGYRKAIAVGATETDQNGHGQKIASYSNYGECVDIFAPGGVTYPVIDEEEGSTDGFGYQQGTSCSSPLVVGIAASIMSEHPEIKFNNEKMRKALIELSIKDVIYGLKDETPNRFVNNGKQRIYSPDDSTIKCGTSSSNNAICSDGCCTKDGECITFENNPGEKCFIENGCQSEFGYCTTEEDIIKECEDELKTNEECLIKISSDMKNEDGITQCNILNTEKCKEFYNNLISGKSVCSLAKNYKEFEFIDQFDINKFNKYNYEYCLDKYYTDEIFRCQSDILDYLSCLISEGINILDNNNNISRCIAIKSDLCRSFYEDPKKALTNVPSCKNLYNLNLPEIMEALQNFDDDSINETLNYTDEYDNICDELFENSVEKCNKELEQYEECLIDFPEDISDLTDEELKEKCYLYQSEKCMKIYNSYSVELPICKYAEEIQSFPLVESIRKNVENYYDICFKTNNSYLKETAISDCFDLLEKGNKCLFDLTDKPSKDELFEKCDMLYSEECSVEAAINNSPSCRLAENYSDEVLSKINEYMTNHITYDEICEATNDIDSAIESCEMDLKTYKYCDLSEYPMDDDTDLKYRCMNFNFGSCQKFYDNPYSIAPSCFVAQLYKDFNIYGKSNETFEYYEDICTSEDNDNDNGNDNNINTTTEILEEPTPTESLIKSTFYSVRRNDYNNYYKIDFYNIN</sequence>
<dbReference type="InterPro" id="IPR023828">
    <property type="entry name" value="Peptidase_S8_Ser-AS"/>
</dbReference>
<feature type="active site" description="Charge relay system" evidence="5">
    <location>
        <position position="274"/>
    </location>
</feature>
<keyword evidence="2 5" id="KW-0645">Protease</keyword>
<dbReference type="InterPro" id="IPR015500">
    <property type="entry name" value="Peptidase_S8_subtilisin-rel"/>
</dbReference>
<dbReference type="Proteomes" id="UP000193944">
    <property type="component" value="Unassembled WGS sequence"/>
</dbReference>
<proteinExistence type="inferred from homology"/>
<keyword evidence="4 5" id="KW-0720">Serine protease</keyword>
<feature type="domain" description="Peptidase S8/S53" evidence="8">
    <location>
        <begin position="265"/>
        <end position="524"/>
    </location>
</feature>
<evidence type="ECO:0000256" key="4">
    <source>
        <dbReference type="ARBA" id="ARBA00022825"/>
    </source>
</evidence>
<dbReference type="GO" id="GO:0005615">
    <property type="term" value="C:extracellular space"/>
    <property type="evidence" value="ECO:0007669"/>
    <property type="project" value="TreeGrafter"/>
</dbReference>
<comment type="caution">
    <text evidence="9">The sequence shown here is derived from an EMBL/GenBank/DDBJ whole genome shotgun (WGS) entry which is preliminary data.</text>
</comment>
<dbReference type="STRING" id="1754192.A0A1Y1XRV8"/>
<dbReference type="PANTHER" id="PTHR43806">
    <property type="entry name" value="PEPTIDASE S8"/>
    <property type="match status" value="1"/>
</dbReference>
<evidence type="ECO:0000256" key="7">
    <source>
        <dbReference type="SAM" id="SignalP"/>
    </source>
</evidence>
<dbReference type="InterPro" id="IPR000209">
    <property type="entry name" value="Peptidase_S8/S53_dom"/>
</dbReference>
<dbReference type="Pfam" id="PF00082">
    <property type="entry name" value="Peptidase_S8"/>
    <property type="match status" value="1"/>
</dbReference>
<dbReference type="PANTHER" id="PTHR43806:SF11">
    <property type="entry name" value="CEREVISIN-RELATED"/>
    <property type="match status" value="1"/>
</dbReference>
<evidence type="ECO:0000256" key="3">
    <source>
        <dbReference type="ARBA" id="ARBA00022801"/>
    </source>
</evidence>
<dbReference type="GO" id="GO:0006508">
    <property type="term" value="P:proteolysis"/>
    <property type="evidence" value="ECO:0007669"/>
    <property type="project" value="UniProtKB-KW"/>
</dbReference>
<evidence type="ECO:0000256" key="5">
    <source>
        <dbReference type="PROSITE-ProRule" id="PRU01240"/>
    </source>
</evidence>
<reference evidence="9 10" key="2">
    <citation type="submission" date="2016-08" db="EMBL/GenBank/DDBJ databases">
        <title>Pervasive Adenine N6-methylation of Active Genes in Fungi.</title>
        <authorList>
            <consortium name="DOE Joint Genome Institute"/>
            <person name="Mondo S.J."/>
            <person name="Dannebaum R.O."/>
            <person name="Kuo R.C."/>
            <person name="Labutti K."/>
            <person name="Haridas S."/>
            <person name="Kuo A."/>
            <person name="Salamov A."/>
            <person name="Ahrendt S.R."/>
            <person name="Lipzen A."/>
            <person name="Sullivan W."/>
            <person name="Andreopoulos W.B."/>
            <person name="Clum A."/>
            <person name="Lindquist E."/>
            <person name="Daum C."/>
            <person name="Ramamoorthy G.K."/>
            <person name="Gryganskyi A."/>
            <person name="Culley D."/>
            <person name="Magnuson J.K."/>
            <person name="James T.Y."/>
            <person name="O'Malley M.A."/>
            <person name="Stajich J.E."/>
            <person name="Spatafora J.W."/>
            <person name="Visel A."/>
            <person name="Grigoriev I.V."/>
        </authorList>
    </citation>
    <scope>NUCLEOTIDE SEQUENCE [LARGE SCALE GENOMIC DNA]</scope>
    <source>
        <strain evidence="9 10">S4</strain>
    </source>
</reference>
<dbReference type="InterPro" id="IPR036852">
    <property type="entry name" value="Peptidase_S8/S53_dom_sf"/>
</dbReference>
<gene>
    <name evidence="9" type="ORF">BCR32DRAFT_263668</name>
</gene>
<evidence type="ECO:0000313" key="10">
    <source>
        <dbReference type="Proteomes" id="UP000193944"/>
    </source>
</evidence>
<dbReference type="PROSITE" id="PS51892">
    <property type="entry name" value="SUBTILASE"/>
    <property type="match status" value="1"/>
</dbReference>
<evidence type="ECO:0000256" key="6">
    <source>
        <dbReference type="SAM" id="MobiDB-lite"/>
    </source>
</evidence>
<evidence type="ECO:0000256" key="1">
    <source>
        <dbReference type="ARBA" id="ARBA00011073"/>
    </source>
</evidence>
<evidence type="ECO:0000313" key="9">
    <source>
        <dbReference type="EMBL" id="ORX88226.1"/>
    </source>
</evidence>